<dbReference type="InterPro" id="IPR025334">
    <property type="entry name" value="DUF4240"/>
</dbReference>
<dbReference type="Pfam" id="PF14024">
    <property type="entry name" value="DUF4240"/>
    <property type="match status" value="1"/>
</dbReference>
<proteinExistence type="predicted"/>
<name>A0A7Y6IVV6_9ACTN</name>
<evidence type="ECO:0000259" key="1">
    <source>
        <dbReference type="Pfam" id="PF14024"/>
    </source>
</evidence>
<dbReference type="EMBL" id="JABWGO010000010">
    <property type="protein sequence ID" value="NUW45028.1"/>
    <property type="molecule type" value="Genomic_DNA"/>
</dbReference>
<organism evidence="2 3">
    <name type="scientific">Nonomuraea rhodomycinica</name>
    <dbReference type="NCBI Taxonomy" id="1712872"/>
    <lineage>
        <taxon>Bacteria</taxon>
        <taxon>Bacillati</taxon>
        <taxon>Actinomycetota</taxon>
        <taxon>Actinomycetes</taxon>
        <taxon>Streptosporangiales</taxon>
        <taxon>Streptosporangiaceae</taxon>
        <taxon>Nonomuraea</taxon>
    </lineage>
</organism>
<accession>A0A7Y6IVV6</accession>
<dbReference type="RefSeq" id="WP_175604502.1">
    <property type="nucleotide sequence ID" value="NZ_JABWGO010000010.1"/>
</dbReference>
<gene>
    <name evidence="2" type="ORF">HT134_33625</name>
</gene>
<reference evidence="2 3" key="1">
    <citation type="submission" date="2020-06" db="EMBL/GenBank/DDBJ databases">
        <authorList>
            <person name="Chanama M."/>
        </authorList>
    </citation>
    <scope>NUCLEOTIDE SEQUENCE [LARGE SCALE GENOMIC DNA]</scope>
    <source>
        <strain evidence="2 3">TBRC6557</strain>
    </source>
</reference>
<feature type="domain" description="DUF4240" evidence="1">
    <location>
        <begin position="70"/>
        <end position="130"/>
    </location>
</feature>
<dbReference type="Proteomes" id="UP000546126">
    <property type="component" value="Unassembled WGS sequence"/>
</dbReference>
<evidence type="ECO:0000313" key="2">
    <source>
        <dbReference type="EMBL" id="NUW45028.1"/>
    </source>
</evidence>
<comment type="caution">
    <text evidence="2">The sequence shown here is derived from an EMBL/GenBank/DDBJ whole genome shotgun (WGS) entry which is preliminary data.</text>
</comment>
<sequence>MERRFPAEDEERLWSLLEAAWAPLGGEVGQARWALANQMAGDDLSGPTPFTVVEAALDDFLSNLRFISGKLPSDELTRLDRVVEAKLYDLDRADLHGVVGGSDDGFLYARGFVVALGRDFYAAVADDPKAAVPDAECAEMCYFFAHLHHRRHGDFPDTGSGISRESCSNAAGWRDS</sequence>
<dbReference type="AlphaFoldDB" id="A0A7Y6IVV6"/>
<evidence type="ECO:0000313" key="3">
    <source>
        <dbReference type="Proteomes" id="UP000546126"/>
    </source>
</evidence>
<keyword evidence="3" id="KW-1185">Reference proteome</keyword>
<protein>
    <submittedName>
        <fullName evidence="2">DUF4240 domain-containing protein</fullName>
    </submittedName>
</protein>